<gene>
    <name evidence="8 9" type="primary">fabZ</name>
    <name evidence="9" type="ORF">F0U60_21145</name>
</gene>
<feature type="active site" evidence="8">
    <location>
        <position position="47"/>
    </location>
</feature>
<evidence type="ECO:0000256" key="8">
    <source>
        <dbReference type="HAMAP-Rule" id="MF_00406"/>
    </source>
</evidence>
<dbReference type="CDD" id="cd01288">
    <property type="entry name" value="FabZ"/>
    <property type="match status" value="1"/>
</dbReference>
<dbReference type="GO" id="GO:0019171">
    <property type="term" value="F:(3R)-hydroxyacyl-[acyl-carrier-protein] dehydratase activity"/>
    <property type="evidence" value="ECO:0007669"/>
    <property type="project" value="UniProtKB-EC"/>
</dbReference>
<dbReference type="Proteomes" id="UP001611383">
    <property type="component" value="Chromosome"/>
</dbReference>
<evidence type="ECO:0000256" key="3">
    <source>
        <dbReference type="ARBA" id="ARBA00022516"/>
    </source>
</evidence>
<accession>A0ABY9XAS7</accession>
<keyword evidence="10" id="KW-1185">Reference proteome</keyword>
<dbReference type="EMBL" id="CP043494">
    <property type="protein sequence ID" value="WNG52507.1"/>
    <property type="molecule type" value="Genomic_DNA"/>
</dbReference>
<dbReference type="EC" id="4.2.1.59" evidence="8"/>
<evidence type="ECO:0000256" key="4">
    <source>
        <dbReference type="ARBA" id="ARBA00022556"/>
    </source>
</evidence>
<dbReference type="Pfam" id="PF07977">
    <property type="entry name" value="FabA"/>
    <property type="match status" value="1"/>
</dbReference>
<reference evidence="9 10" key="1">
    <citation type="submission" date="2019-08" db="EMBL/GenBank/DDBJ databases">
        <title>Archangium and Cystobacter genomes.</title>
        <authorList>
            <person name="Chen I.-C.K."/>
            <person name="Wielgoss S."/>
        </authorList>
    </citation>
    <scope>NUCLEOTIDE SEQUENCE [LARGE SCALE GENOMIC DNA]</scope>
    <source>
        <strain evidence="9 10">Cbm 6</strain>
    </source>
</reference>
<keyword evidence="3 8" id="KW-0444">Lipid biosynthesis</keyword>
<dbReference type="InterPro" id="IPR029069">
    <property type="entry name" value="HotDog_dom_sf"/>
</dbReference>
<evidence type="ECO:0000313" key="9">
    <source>
        <dbReference type="EMBL" id="WNG52507.1"/>
    </source>
</evidence>
<dbReference type="PANTHER" id="PTHR30272:SF1">
    <property type="entry name" value="3-HYDROXYACYL-[ACYL-CARRIER-PROTEIN] DEHYDRATASE"/>
    <property type="match status" value="1"/>
</dbReference>
<sequence>MDIMDIQGLLPHRYPFLLVDRVVEIVPGQKLVAFKNVTMNEPFFNGHFPGHPVMPGVLILEALAQATAILAYKTENMDPTQKVSYLMGVDGARFRKPVVPGDRLQLNVEVVRHKGAIWKTKGTATVDGVKVAEGEFLATVVDKDKDKDESGSTAEAS</sequence>
<dbReference type="InterPro" id="IPR013114">
    <property type="entry name" value="FabA_FabZ"/>
</dbReference>
<dbReference type="SUPFAM" id="SSF54637">
    <property type="entry name" value="Thioesterase/thiol ester dehydrase-isomerase"/>
    <property type="match status" value="1"/>
</dbReference>
<protein>
    <recommendedName>
        <fullName evidence="8">3-hydroxyacyl-[acyl-carrier-protein] dehydratase FabZ</fullName>
        <ecNumber evidence="8">4.2.1.59</ecNumber>
    </recommendedName>
    <alternativeName>
        <fullName evidence="8">(3R)-hydroxymyristoyl-[acyl-carrier-protein] dehydratase</fullName>
        <shortName evidence="8">(3R)-hydroxymyristoyl-ACP dehydrase</shortName>
    </alternativeName>
    <alternativeName>
        <fullName evidence="8">Beta-hydroxyacyl-ACP dehydratase</fullName>
    </alternativeName>
</protein>
<name>A0ABY9XAS7_9BACT</name>
<keyword evidence="4 8" id="KW-0441">Lipid A biosynthesis</keyword>
<dbReference type="PANTHER" id="PTHR30272">
    <property type="entry name" value="3-HYDROXYACYL-[ACYL-CARRIER-PROTEIN] DEHYDRATASE"/>
    <property type="match status" value="1"/>
</dbReference>
<keyword evidence="5 8" id="KW-0443">Lipid metabolism</keyword>
<keyword evidence="2 8" id="KW-0963">Cytoplasm</keyword>
<dbReference type="Gene3D" id="3.10.129.10">
    <property type="entry name" value="Hotdog Thioesterase"/>
    <property type="match status" value="1"/>
</dbReference>
<comment type="function">
    <text evidence="7 8">Involved in unsaturated fatty acids biosynthesis. Catalyzes the dehydration of short chain beta-hydroxyacyl-ACPs and long chain saturated and unsaturated beta-hydroxyacyl-ACPs.</text>
</comment>
<evidence type="ECO:0000313" key="10">
    <source>
        <dbReference type="Proteomes" id="UP001611383"/>
    </source>
</evidence>
<dbReference type="HAMAP" id="MF_00406">
    <property type="entry name" value="FabZ"/>
    <property type="match status" value="1"/>
</dbReference>
<organism evidence="9 10">
    <name type="scientific">Archangium minus</name>
    <dbReference type="NCBI Taxonomy" id="83450"/>
    <lineage>
        <taxon>Bacteria</taxon>
        <taxon>Pseudomonadati</taxon>
        <taxon>Myxococcota</taxon>
        <taxon>Myxococcia</taxon>
        <taxon>Myxococcales</taxon>
        <taxon>Cystobacterineae</taxon>
        <taxon>Archangiaceae</taxon>
        <taxon>Archangium</taxon>
    </lineage>
</organism>
<evidence type="ECO:0000256" key="7">
    <source>
        <dbReference type="ARBA" id="ARBA00025049"/>
    </source>
</evidence>
<evidence type="ECO:0000256" key="6">
    <source>
        <dbReference type="ARBA" id="ARBA00023239"/>
    </source>
</evidence>
<evidence type="ECO:0000256" key="1">
    <source>
        <dbReference type="ARBA" id="ARBA00004496"/>
    </source>
</evidence>
<evidence type="ECO:0000256" key="5">
    <source>
        <dbReference type="ARBA" id="ARBA00023098"/>
    </source>
</evidence>
<dbReference type="InterPro" id="IPR010084">
    <property type="entry name" value="FabZ"/>
</dbReference>
<evidence type="ECO:0000256" key="2">
    <source>
        <dbReference type="ARBA" id="ARBA00022490"/>
    </source>
</evidence>
<dbReference type="NCBIfam" id="TIGR01750">
    <property type="entry name" value="fabZ"/>
    <property type="match status" value="1"/>
</dbReference>
<comment type="subcellular location">
    <subcellularLocation>
        <location evidence="1 8">Cytoplasm</location>
    </subcellularLocation>
</comment>
<keyword evidence="6 8" id="KW-0456">Lyase</keyword>
<comment type="similarity">
    <text evidence="8">Belongs to the thioester dehydratase family. FabZ subfamily.</text>
</comment>
<dbReference type="NCBIfam" id="NF000582">
    <property type="entry name" value="PRK00006.1"/>
    <property type="match status" value="1"/>
</dbReference>
<proteinExistence type="inferred from homology"/>
<comment type="catalytic activity">
    <reaction evidence="8">
        <text>a (3R)-hydroxyacyl-[ACP] = a (2E)-enoyl-[ACP] + H2O</text>
        <dbReference type="Rhea" id="RHEA:13097"/>
        <dbReference type="Rhea" id="RHEA-COMP:9925"/>
        <dbReference type="Rhea" id="RHEA-COMP:9945"/>
        <dbReference type="ChEBI" id="CHEBI:15377"/>
        <dbReference type="ChEBI" id="CHEBI:78784"/>
        <dbReference type="ChEBI" id="CHEBI:78827"/>
        <dbReference type="EC" id="4.2.1.59"/>
    </reaction>
</comment>